<evidence type="ECO:0000313" key="3">
    <source>
        <dbReference type="EMBL" id="KAL3116853.1"/>
    </source>
</evidence>
<feature type="region of interest" description="Disordered" evidence="1">
    <location>
        <begin position="1"/>
        <end position="24"/>
    </location>
</feature>
<evidence type="ECO:0000259" key="2">
    <source>
        <dbReference type="PROSITE" id="PS50097"/>
    </source>
</evidence>
<dbReference type="Proteomes" id="UP001620626">
    <property type="component" value="Unassembled WGS sequence"/>
</dbReference>
<name>A0ABD2LNL5_9BILA</name>
<comment type="caution">
    <text evidence="3">The sequence shown here is derived from an EMBL/GenBank/DDBJ whole genome shotgun (WGS) entry which is preliminary data.</text>
</comment>
<dbReference type="SUPFAM" id="SSF54695">
    <property type="entry name" value="POZ domain"/>
    <property type="match status" value="1"/>
</dbReference>
<sequence>MSFFNDSTDDAFTTDQTPFTNENENLTPFEALRRVRMTELERLQKMNSEKGNENGKKMKTANPDTLADRMKLLLSTAKFADAHFLVGQNDRNELVPAHRNILSDSSDVFEAMFQNEAKEIANGTIGGELRMKRMVLC</sequence>
<reference evidence="3 4" key="1">
    <citation type="submission" date="2024-10" db="EMBL/GenBank/DDBJ databases">
        <authorList>
            <person name="Kim D."/>
        </authorList>
    </citation>
    <scope>NUCLEOTIDE SEQUENCE [LARGE SCALE GENOMIC DNA]</scope>
    <source>
        <strain evidence="3">BH-2024</strain>
    </source>
</reference>
<feature type="domain" description="BTB" evidence="2">
    <location>
        <begin position="80"/>
        <end position="119"/>
    </location>
</feature>
<keyword evidence="4" id="KW-1185">Reference proteome</keyword>
<evidence type="ECO:0000256" key="1">
    <source>
        <dbReference type="SAM" id="MobiDB-lite"/>
    </source>
</evidence>
<dbReference type="Pfam" id="PF00651">
    <property type="entry name" value="BTB"/>
    <property type="match status" value="1"/>
</dbReference>
<dbReference type="AlphaFoldDB" id="A0ABD2LNL5"/>
<dbReference type="Gene3D" id="3.30.710.10">
    <property type="entry name" value="Potassium Channel Kv1.1, Chain A"/>
    <property type="match status" value="1"/>
</dbReference>
<organism evidence="3 4">
    <name type="scientific">Heterodera trifolii</name>
    <dbReference type="NCBI Taxonomy" id="157864"/>
    <lineage>
        <taxon>Eukaryota</taxon>
        <taxon>Metazoa</taxon>
        <taxon>Ecdysozoa</taxon>
        <taxon>Nematoda</taxon>
        <taxon>Chromadorea</taxon>
        <taxon>Rhabditida</taxon>
        <taxon>Tylenchina</taxon>
        <taxon>Tylenchomorpha</taxon>
        <taxon>Tylenchoidea</taxon>
        <taxon>Heteroderidae</taxon>
        <taxon>Heteroderinae</taxon>
        <taxon>Heterodera</taxon>
    </lineage>
</organism>
<proteinExistence type="predicted"/>
<accession>A0ABD2LNL5</accession>
<dbReference type="EMBL" id="JBICBT010000342">
    <property type="protein sequence ID" value="KAL3116853.1"/>
    <property type="molecule type" value="Genomic_DNA"/>
</dbReference>
<protein>
    <recommendedName>
        <fullName evidence="2">BTB domain-containing protein</fullName>
    </recommendedName>
</protein>
<dbReference type="InterPro" id="IPR011333">
    <property type="entry name" value="SKP1/BTB/POZ_sf"/>
</dbReference>
<dbReference type="InterPro" id="IPR000210">
    <property type="entry name" value="BTB/POZ_dom"/>
</dbReference>
<dbReference type="PROSITE" id="PS50097">
    <property type="entry name" value="BTB"/>
    <property type="match status" value="1"/>
</dbReference>
<dbReference type="PANTHER" id="PTHR45774">
    <property type="entry name" value="BTB/POZ DOMAIN-CONTAINING"/>
    <property type="match status" value="1"/>
</dbReference>
<gene>
    <name evidence="3" type="ORF">niasHT_003377</name>
</gene>
<evidence type="ECO:0000313" key="4">
    <source>
        <dbReference type="Proteomes" id="UP001620626"/>
    </source>
</evidence>